<dbReference type="EMBL" id="LAZR01056860">
    <property type="protein sequence ID" value="KKK73271.1"/>
    <property type="molecule type" value="Genomic_DNA"/>
</dbReference>
<accession>A0A0F9AM45</accession>
<protein>
    <submittedName>
        <fullName evidence="1">Uncharacterized protein</fullName>
    </submittedName>
</protein>
<organism evidence="1">
    <name type="scientific">marine sediment metagenome</name>
    <dbReference type="NCBI Taxonomy" id="412755"/>
    <lineage>
        <taxon>unclassified sequences</taxon>
        <taxon>metagenomes</taxon>
        <taxon>ecological metagenomes</taxon>
    </lineage>
</organism>
<evidence type="ECO:0000313" key="1">
    <source>
        <dbReference type="EMBL" id="KKK73271.1"/>
    </source>
</evidence>
<proteinExistence type="predicted"/>
<reference evidence="1" key="1">
    <citation type="journal article" date="2015" name="Nature">
        <title>Complex archaea that bridge the gap between prokaryotes and eukaryotes.</title>
        <authorList>
            <person name="Spang A."/>
            <person name="Saw J.H."/>
            <person name="Jorgensen S.L."/>
            <person name="Zaremba-Niedzwiedzka K."/>
            <person name="Martijn J."/>
            <person name="Lind A.E."/>
            <person name="van Eijk R."/>
            <person name="Schleper C."/>
            <person name="Guy L."/>
            <person name="Ettema T.J."/>
        </authorList>
    </citation>
    <scope>NUCLEOTIDE SEQUENCE</scope>
</reference>
<dbReference type="AlphaFoldDB" id="A0A0F9AM45"/>
<feature type="non-terminal residue" evidence="1">
    <location>
        <position position="1"/>
    </location>
</feature>
<sequence>DCTLNFEPKKKQSQEDIMQLLKGLVKAKGGEIKHGSS</sequence>
<comment type="caution">
    <text evidence="1">The sequence shown here is derived from an EMBL/GenBank/DDBJ whole genome shotgun (WGS) entry which is preliminary data.</text>
</comment>
<name>A0A0F9AM45_9ZZZZ</name>
<gene>
    <name evidence="1" type="ORF">LCGC14_2895490</name>
</gene>